<proteinExistence type="predicted"/>
<dbReference type="Proteomes" id="UP001499882">
    <property type="component" value="Unassembled WGS sequence"/>
</dbReference>
<accession>A0ABP8ZFG3</accession>
<dbReference type="SUPFAM" id="SSF69279">
    <property type="entry name" value="Phage tail proteins"/>
    <property type="match status" value="1"/>
</dbReference>
<comment type="caution">
    <text evidence="2">The sequence shown here is derived from an EMBL/GenBank/DDBJ whole genome shotgun (WGS) entry which is preliminary data.</text>
</comment>
<dbReference type="SUPFAM" id="SSF69255">
    <property type="entry name" value="gp5 N-terminal domain-like"/>
    <property type="match status" value="1"/>
</dbReference>
<dbReference type="EMBL" id="BAABKN010000031">
    <property type="protein sequence ID" value="GAA4755157.1"/>
    <property type="molecule type" value="Genomic_DNA"/>
</dbReference>
<gene>
    <name evidence="2" type="ORF">GCM10023350_45770</name>
</gene>
<dbReference type="Gene3D" id="2.30.110.50">
    <property type="match status" value="1"/>
</dbReference>
<feature type="domain" description="Gp5/Type VI secretion system Vgr protein OB-fold" evidence="1">
    <location>
        <begin position="366"/>
        <end position="440"/>
    </location>
</feature>
<dbReference type="InterPro" id="IPR037026">
    <property type="entry name" value="Vgr_OB-fold_dom_sf"/>
</dbReference>
<dbReference type="Gene3D" id="2.40.50.230">
    <property type="entry name" value="Gp5 N-terminal domain"/>
    <property type="match status" value="1"/>
</dbReference>
<dbReference type="Pfam" id="PF05954">
    <property type="entry name" value="Phage_GPD"/>
    <property type="match status" value="1"/>
</dbReference>
<sequence>MPSGASSVAYISPVIKVNGANVPDEAALIQVEVDLGLNLVGRATLRYLERSFDVMVLPKFSLGTEVTIGTLADGADEKNLFKGLVTGVSLEQDSSSGTVLTVTVDDAAHKLGQHTQNTAYLNSTYSDVITKMVAGTGLQSSIDGTTQAHPYLLQTGTNLAYLDWIVSRCGMVWWVDYGKLMVKKISAPPSSTVAELSLTEDLIRLSTRASGLHTGKVTVTGWDDAQQAAVANVADTKSAAESTLVEKFPGRVAPTGVGTKISGASPLTADEAKLVSETMLAESTSAAVTTRGTCYANGAIKPFTKVKVSNAGPASGTYLVTRVQHVFTAEGFLTHFTAGPIRPEGLVDLLAAPVQSSGATISGLMVGVVTNINDTEGKIGRVKVKFPTIGSDIESEWARVVTLGGGASRGVVFQPEVNDEVLVGFEQGDTRRPVVLGGLFSKKNALPTNDNVDSGGKVTYRRINSRTGHLIEMADGTSPDKKHILLKTSNGHLIRLGEDKLELTVADKPVTITNGKATIEFTASGDINIEGMNINIKAKTGIKIEGAQVEAKASGTAKIESPVLDVKASGTATVDGGGMLTLKGGMVAIN</sequence>
<dbReference type="InterPro" id="IPR006531">
    <property type="entry name" value="Gp5/Vgr_OB"/>
</dbReference>
<dbReference type="RefSeq" id="WP_345529399.1">
    <property type="nucleotide sequence ID" value="NZ_BAABKN010000031.1"/>
</dbReference>
<evidence type="ECO:0000313" key="3">
    <source>
        <dbReference type="Proteomes" id="UP001499882"/>
    </source>
</evidence>
<evidence type="ECO:0000313" key="2">
    <source>
        <dbReference type="EMBL" id="GAA4755157.1"/>
    </source>
</evidence>
<dbReference type="Gene3D" id="4.10.220.110">
    <property type="match status" value="1"/>
</dbReference>
<dbReference type="Pfam" id="PF04717">
    <property type="entry name" value="Phage_base_V"/>
    <property type="match status" value="1"/>
</dbReference>
<keyword evidence="3" id="KW-1185">Reference proteome</keyword>
<evidence type="ECO:0000259" key="1">
    <source>
        <dbReference type="Pfam" id="PF04717"/>
    </source>
</evidence>
<dbReference type="Gene3D" id="3.55.50.10">
    <property type="entry name" value="Baseplate protein-like domains"/>
    <property type="match status" value="1"/>
</dbReference>
<protein>
    <submittedName>
        <fullName evidence="2">VgrG-related protein</fullName>
    </submittedName>
</protein>
<name>A0ABP8ZFG3_9ACTN</name>
<organism evidence="2 3">
    <name type="scientific">Nocardioides endophyticus</name>
    <dbReference type="NCBI Taxonomy" id="1353775"/>
    <lineage>
        <taxon>Bacteria</taxon>
        <taxon>Bacillati</taxon>
        <taxon>Actinomycetota</taxon>
        <taxon>Actinomycetes</taxon>
        <taxon>Propionibacteriales</taxon>
        <taxon>Nocardioidaceae</taxon>
        <taxon>Nocardioides</taxon>
    </lineage>
</organism>
<reference evidence="3" key="1">
    <citation type="journal article" date="2019" name="Int. J. Syst. Evol. Microbiol.">
        <title>The Global Catalogue of Microorganisms (GCM) 10K type strain sequencing project: providing services to taxonomists for standard genome sequencing and annotation.</title>
        <authorList>
            <consortium name="The Broad Institute Genomics Platform"/>
            <consortium name="The Broad Institute Genome Sequencing Center for Infectious Disease"/>
            <person name="Wu L."/>
            <person name="Ma J."/>
        </authorList>
    </citation>
    <scope>NUCLEOTIDE SEQUENCE [LARGE SCALE GENOMIC DNA]</scope>
    <source>
        <strain evidence="3">JCM 18532</strain>
    </source>
</reference>